<keyword evidence="6 7" id="KW-0067">ATP-binding</keyword>
<dbReference type="PROSITE" id="PS00108">
    <property type="entry name" value="PROTEIN_KINASE_ST"/>
    <property type="match status" value="1"/>
</dbReference>
<accession>A0ABP5HL48</accession>
<evidence type="ECO:0000259" key="9">
    <source>
        <dbReference type="PROSITE" id="PS50011"/>
    </source>
</evidence>
<proteinExistence type="inferred from homology"/>
<dbReference type="CDD" id="cd14014">
    <property type="entry name" value="STKc_PknB_like"/>
    <property type="match status" value="1"/>
</dbReference>
<gene>
    <name evidence="10" type="ORF">GCM10009821_16330</name>
</gene>
<dbReference type="Proteomes" id="UP001501480">
    <property type="component" value="Unassembled WGS sequence"/>
</dbReference>
<feature type="region of interest" description="Disordered" evidence="8">
    <location>
        <begin position="306"/>
        <end position="334"/>
    </location>
</feature>
<evidence type="ECO:0000256" key="5">
    <source>
        <dbReference type="ARBA" id="ARBA00022777"/>
    </source>
</evidence>
<dbReference type="InterPro" id="IPR011009">
    <property type="entry name" value="Kinase-like_dom_sf"/>
</dbReference>
<evidence type="ECO:0000256" key="3">
    <source>
        <dbReference type="ARBA" id="ARBA00022679"/>
    </source>
</evidence>
<evidence type="ECO:0000256" key="4">
    <source>
        <dbReference type="ARBA" id="ARBA00022741"/>
    </source>
</evidence>
<name>A0ABP5HL48_9ACTN</name>
<dbReference type="PANTHER" id="PTHR43671:SF13">
    <property type="entry name" value="SERINE_THREONINE-PROTEIN KINASE NEK2"/>
    <property type="match status" value="1"/>
</dbReference>
<keyword evidence="5" id="KW-0418">Kinase</keyword>
<dbReference type="PROSITE" id="PS00107">
    <property type="entry name" value="PROTEIN_KINASE_ATP"/>
    <property type="match status" value="1"/>
</dbReference>
<dbReference type="InterPro" id="IPR000719">
    <property type="entry name" value="Prot_kinase_dom"/>
</dbReference>
<dbReference type="Gene3D" id="3.30.200.20">
    <property type="entry name" value="Phosphorylase Kinase, domain 1"/>
    <property type="match status" value="1"/>
</dbReference>
<evidence type="ECO:0000313" key="11">
    <source>
        <dbReference type="Proteomes" id="UP001501480"/>
    </source>
</evidence>
<dbReference type="SUPFAM" id="SSF56112">
    <property type="entry name" value="Protein kinase-like (PK-like)"/>
    <property type="match status" value="1"/>
</dbReference>
<comment type="similarity">
    <text evidence="1">Belongs to the protein kinase superfamily. NEK Ser/Thr protein kinase family. NIMA subfamily.</text>
</comment>
<evidence type="ECO:0000256" key="6">
    <source>
        <dbReference type="ARBA" id="ARBA00022840"/>
    </source>
</evidence>
<dbReference type="RefSeq" id="WP_344326813.1">
    <property type="nucleotide sequence ID" value="NZ_BAAAPY010000004.1"/>
</dbReference>
<evidence type="ECO:0000256" key="7">
    <source>
        <dbReference type="PROSITE-ProRule" id="PRU10141"/>
    </source>
</evidence>
<dbReference type="InterPro" id="IPR050660">
    <property type="entry name" value="NEK_Ser/Thr_kinase"/>
</dbReference>
<dbReference type="Gene3D" id="1.10.510.10">
    <property type="entry name" value="Transferase(Phosphotransferase) domain 1"/>
    <property type="match status" value="1"/>
</dbReference>
<protein>
    <recommendedName>
        <fullName evidence="2">non-specific serine/threonine protein kinase</fullName>
        <ecNumber evidence="2">2.7.11.1</ecNumber>
    </recommendedName>
</protein>
<feature type="binding site" evidence="7">
    <location>
        <position position="35"/>
    </location>
    <ligand>
        <name>ATP</name>
        <dbReference type="ChEBI" id="CHEBI:30616"/>
    </ligand>
</feature>
<dbReference type="EMBL" id="BAAAPY010000004">
    <property type="protein sequence ID" value="GAA2077431.1"/>
    <property type="molecule type" value="Genomic_DNA"/>
</dbReference>
<keyword evidence="3" id="KW-0808">Transferase</keyword>
<dbReference type="PROSITE" id="PS50011">
    <property type="entry name" value="PROTEIN_KINASE_DOM"/>
    <property type="match status" value="1"/>
</dbReference>
<reference evidence="11" key="1">
    <citation type="journal article" date="2019" name="Int. J. Syst. Evol. Microbiol.">
        <title>The Global Catalogue of Microorganisms (GCM) 10K type strain sequencing project: providing services to taxonomists for standard genome sequencing and annotation.</title>
        <authorList>
            <consortium name="The Broad Institute Genomics Platform"/>
            <consortium name="The Broad Institute Genome Sequencing Center for Infectious Disease"/>
            <person name="Wu L."/>
            <person name="Ma J."/>
        </authorList>
    </citation>
    <scope>NUCLEOTIDE SEQUENCE [LARGE SCALE GENOMIC DNA]</scope>
    <source>
        <strain evidence="11">JCM 15749</strain>
    </source>
</reference>
<dbReference type="InterPro" id="IPR017441">
    <property type="entry name" value="Protein_kinase_ATP_BS"/>
</dbReference>
<keyword evidence="4 7" id="KW-0547">Nucleotide-binding</keyword>
<dbReference type="Pfam" id="PF00069">
    <property type="entry name" value="Pkinase"/>
    <property type="match status" value="1"/>
</dbReference>
<keyword evidence="11" id="KW-1185">Reference proteome</keyword>
<evidence type="ECO:0000256" key="8">
    <source>
        <dbReference type="SAM" id="MobiDB-lite"/>
    </source>
</evidence>
<evidence type="ECO:0000256" key="2">
    <source>
        <dbReference type="ARBA" id="ARBA00012513"/>
    </source>
</evidence>
<feature type="domain" description="Protein kinase" evidence="9">
    <location>
        <begin position="6"/>
        <end position="258"/>
    </location>
</feature>
<dbReference type="EC" id="2.7.11.1" evidence="2"/>
<dbReference type="SMART" id="SM00220">
    <property type="entry name" value="S_TKc"/>
    <property type="match status" value="1"/>
</dbReference>
<sequence length="334" mass="35751">MIDQRYVRREQIGSGGMSRVWLGHDTLLDRPVALKELGHAPGAAEPDTERAEREAQLTATVRHPNVVVVYDVVEQDSRLWLVMEHVDGDTLSRMCLPRGLPTARVAHLLAPVADALATAHAQDVVHRDVKPSNILVGTGDVAKLGDFGVARRGDDAVLTRTGLISGSPGYVAPEVALGRPANAASDVWAFGATLYQACTGRTAFDITDDPIQSLENIVRNAPPCLPDAHPLATIVADALNREPEDRPTMRMVADHLEQVQAEQVDTAPSAEVTPIIEAPRVRRRKGGAHAGPRRPSPVWQSVIALTGTRRDDEPTLVAAKAQDGVAEGDAATPA</sequence>
<evidence type="ECO:0000256" key="1">
    <source>
        <dbReference type="ARBA" id="ARBA00010886"/>
    </source>
</evidence>
<organism evidence="10 11">
    <name type="scientific">Aeromicrobium halocynthiae</name>
    <dbReference type="NCBI Taxonomy" id="560557"/>
    <lineage>
        <taxon>Bacteria</taxon>
        <taxon>Bacillati</taxon>
        <taxon>Actinomycetota</taxon>
        <taxon>Actinomycetes</taxon>
        <taxon>Propionibacteriales</taxon>
        <taxon>Nocardioidaceae</taxon>
        <taxon>Aeromicrobium</taxon>
    </lineage>
</organism>
<dbReference type="PANTHER" id="PTHR43671">
    <property type="entry name" value="SERINE/THREONINE-PROTEIN KINASE NEK"/>
    <property type="match status" value="1"/>
</dbReference>
<dbReference type="InterPro" id="IPR008271">
    <property type="entry name" value="Ser/Thr_kinase_AS"/>
</dbReference>
<comment type="caution">
    <text evidence="10">The sequence shown here is derived from an EMBL/GenBank/DDBJ whole genome shotgun (WGS) entry which is preliminary data.</text>
</comment>
<evidence type="ECO:0000313" key="10">
    <source>
        <dbReference type="EMBL" id="GAA2077431.1"/>
    </source>
</evidence>